<protein>
    <submittedName>
        <fullName evidence="2">Uncharacterized protein</fullName>
    </submittedName>
</protein>
<dbReference type="RefSeq" id="XP_040757870.1">
    <property type="nucleotide sequence ID" value="XM_040903009.1"/>
</dbReference>
<dbReference type="GeneID" id="63820040"/>
<dbReference type="AlphaFoldDB" id="A0A165B335"/>
<name>A0A165B335_9APHY</name>
<proteinExistence type="predicted"/>
<reference evidence="2 3" key="1">
    <citation type="journal article" date="2016" name="Mol. Biol. Evol.">
        <title>Comparative Genomics of Early-Diverging Mushroom-Forming Fungi Provides Insights into the Origins of Lignocellulose Decay Capabilities.</title>
        <authorList>
            <person name="Nagy L.G."/>
            <person name="Riley R."/>
            <person name="Tritt A."/>
            <person name="Adam C."/>
            <person name="Daum C."/>
            <person name="Floudas D."/>
            <person name="Sun H."/>
            <person name="Yadav J.S."/>
            <person name="Pangilinan J."/>
            <person name="Larsson K.H."/>
            <person name="Matsuura K."/>
            <person name="Barry K."/>
            <person name="Labutti K."/>
            <person name="Kuo R."/>
            <person name="Ohm R.A."/>
            <person name="Bhattacharya S.S."/>
            <person name="Shirouzu T."/>
            <person name="Yoshinaga Y."/>
            <person name="Martin F.M."/>
            <person name="Grigoriev I.V."/>
            <person name="Hibbett D.S."/>
        </authorList>
    </citation>
    <scope>NUCLEOTIDE SEQUENCE [LARGE SCALE GENOMIC DNA]</scope>
    <source>
        <strain evidence="2 3">93-53</strain>
    </source>
</reference>
<evidence type="ECO:0000256" key="1">
    <source>
        <dbReference type="SAM" id="MobiDB-lite"/>
    </source>
</evidence>
<dbReference type="Proteomes" id="UP000076871">
    <property type="component" value="Unassembled WGS sequence"/>
</dbReference>
<organism evidence="2 3">
    <name type="scientific">Laetiporus sulphureus 93-53</name>
    <dbReference type="NCBI Taxonomy" id="1314785"/>
    <lineage>
        <taxon>Eukaryota</taxon>
        <taxon>Fungi</taxon>
        <taxon>Dikarya</taxon>
        <taxon>Basidiomycota</taxon>
        <taxon>Agaricomycotina</taxon>
        <taxon>Agaricomycetes</taxon>
        <taxon>Polyporales</taxon>
        <taxon>Laetiporus</taxon>
    </lineage>
</organism>
<dbReference type="EMBL" id="KV427696">
    <property type="protein sequence ID" value="KZT00130.1"/>
    <property type="molecule type" value="Genomic_DNA"/>
</dbReference>
<evidence type="ECO:0000313" key="2">
    <source>
        <dbReference type="EMBL" id="KZT00130.1"/>
    </source>
</evidence>
<sequence length="201" mass="20935">MPAAAPQPSLSQVSSGSPMPSPRQQPLLAAPTPIFAPLSPEKIAGPSRYATLSPRSERSPAQRNVQLAPAPAPARPRPERRPLSSAGYHTRSSTMENAHLPGGLGNQPMSQSAHGVRGLSWDGSRSGLALPMEQQPRPPMPLHGSGDAARDSYMSTPAMPVLDYVVPVQPGNPSSPDPDKGGTMSAYSVSLIHMDGAPSGD</sequence>
<gene>
    <name evidence="2" type="ORF">LAESUDRAFT_574143</name>
</gene>
<feature type="region of interest" description="Disordered" evidence="1">
    <location>
        <begin position="1"/>
        <end position="201"/>
    </location>
</feature>
<evidence type="ECO:0000313" key="3">
    <source>
        <dbReference type="Proteomes" id="UP000076871"/>
    </source>
</evidence>
<accession>A0A165B335</accession>
<dbReference type="InParanoid" id="A0A165B335"/>
<feature type="compositionally biased region" description="Polar residues" evidence="1">
    <location>
        <begin position="8"/>
        <end position="24"/>
    </location>
</feature>
<keyword evidence="3" id="KW-1185">Reference proteome</keyword>